<dbReference type="AlphaFoldDB" id="A0AAE0XM70"/>
<evidence type="ECO:0000313" key="2">
    <source>
        <dbReference type="EMBL" id="KAK3696247.1"/>
    </source>
</evidence>
<name>A0AAE0XM70_9GAST</name>
<feature type="region of interest" description="Disordered" evidence="1">
    <location>
        <begin position="1"/>
        <end position="32"/>
    </location>
</feature>
<evidence type="ECO:0000256" key="1">
    <source>
        <dbReference type="SAM" id="MobiDB-lite"/>
    </source>
</evidence>
<accession>A0AAE0XM70</accession>
<protein>
    <submittedName>
        <fullName evidence="2">Uncharacterized protein</fullName>
    </submittedName>
</protein>
<organism evidence="2 3">
    <name type="scientific">Elysia crispata</name>
    <name type="common">lettuce slug</name>
    <dbReference type="NCBI Taxonomy" id="231223"/>
    <lineage>
        <taxon>Eukaryota</taxon>
        <taxon>Metazoa</taxon>
        <taxon>Spiralia</taxon>
        <taxon>Lophotrochozoa</taxon>
        <taxon>Mollusca</taxon>
        <taxon>Gastropoda</taxon>
        <taxon>Heterobranchia</taxon>
        <taxon>Euthyneura</taxon>
        <taxon>Panpulmonata</taxon>
        <taxon>Sacoglossa</taxon>
        <taxon>Placobranchoidea</taxon>
        <taxon>Plakobranchidae</taxon>
        <taxon>Elysia</taxon>
    </lineage>
</organism>
<dbReference type="EMBL" id="JAWDGP010008052">
    <property type="protein sequence ID" value="KAK3696247.1"/>
    <property type="molecule type" value="Genomic_DNA"/>
</dbReference>
<comment type="caution">
    <text evidence="2">The sequence shown here is derived from an EMBL/GenBank/DDBJ whole genome shotgun (WGS) entry which is preliminary data.</text>
</comment>
<keyword evidence="3" id="KW-1185">Reference proteome</keyword>
<gene>
    <name evidence="2" type="ORF">RRG08_027690</name>
</gene>
<evidence type="ECO:0000313" key="3">
    <source>
        <dbReference type="Proteomes" id="UP001283361"/>
    </source>
</evidence>
<sequence length="135" mass="14265">MLGLTDSGDGHKSSAVPAAPGQGPPSSMGFFLPPYASPYPNGSSVPPGRHPSCQPPSSFCMPEWAGSLVWKGCSRGIMPRNVSSLLAAWPRDWSFSRAHPQGRVTSAGELCWGFGTPPSVPCLPLFFNVFSQTVC</sequence>
<proteinExistence type="predicted"/>
<dbReference type="Proteomes" id="UP001283361">
    <property type="component" value="Unassembled WGS sequence"/>
</dbReference>
<reference evidence="2" key="1">
    <citation type="journal article" date="2023" name="G3 (Bethesda)">
        <title>A reference genome for the long-term kleptoplast-retaining sea slug Elysia crispata morphotype clarki.</title>
        <authorList>
            <person name="Eastman K.E."/>
            <person name="Pendleton A.L."/>
            <person name="Shaikh M.A."/>
            <person name="Suttiyut T."/>
            <person name="Ogas R."/>
            <person name="Tomko P."/>
            <person name="Gavelis G."/>
            <person name="Widhalm J.R."/>
            <person name="Wisecaver J.H."/>
        </authorList>
    </citation>
    <scope>NUCLEOTIDE SEQUENCE</scope>
    <source>
        <strain evidence="2">ECLA1</strain>
    </source>
</reference>